<evidence type="ECO:0000256" key="1">
    <source>
        <dbReference type="SAM" id="MobiDB-lite"/>
    </source>
</evidence>
<proteinExistence type="predicted"/>
<keyword evidence="2" id="KW-0472">Membrane</keyword>
<comment type="caution">
    <text evidence="3">The sequence shown here is derived from an EMBL/GenBank/DDBJ whole genome shotgun (WGS) entry which is preliminary data.</text>
</comment>
<protein>
    <submittedName>
        <fullName evidence="3">Uncharacterized protein</fullName>
    </submittedName>
</protein>
<dbReference type="Proteomes" id="UP000228812">
    <property type="component" value="Unassembled WGS sequence"/>
</dbReference>
<dbReference type="AlphaFoldDB" id="A0A2G9Z9R3"/>
<feature type="transmembrane region" description="Helical" evidence="2">
    <location>
        <begin position="28"/>
        <end position="51"/>
    </location>
</feature>
<evidence type="ECO:0000313" key="4">
    <source>
        <dbReference type="Proteomes" id="UP000228812"/>
    </source>
</evidence>
<dbReference type="EMBL" id="PCRZ01000027">
    <property type="protein sequence ID" value="PIP29912.1"/>
    <property type="molecule type" value="Genomic_DNA"/>
</dbReference>
<feature type="region of interest" description="Disordered" evidence="1">
    <location>
        <begin position="117"/>
        <end position="172"/>
    </location>
</feature>
<feature type="compositionally biased region" description="Pro residues" evidence="1">
    <location>
        <begin position="160"/>
        <end position="172"/>
    </location>
</feature>
<keyword evidence="2" id="KW-1133">Transmembrane helix</keyword>
<gene>
    <name evidence="3" type="ORF">COX26_01565</name>
</gene>
<feature type="compositionally biased region" description="Low complexity" evidence="1">
    <location>
        <begin position="124"/>
        <end position="133"/>
    </location>
</feature>
<reference evidence="3 4" key="1">
    <citation type="submission" date="2017-09" db="EMBL/GenBank/DDBJ databases">
        <title>Depth-based differentiation of microbial function through sediment-hosted aquifers and enrichment of novel symbionts in the deep terrestrial subsurface.</title>
        <authorList>
            <person name="Probst A.J."/>
            <person name="Ladd B."/>
            <person name="Jarett J.K."/>
            <person name="Geller-Mcgrath D.E."/>
            <person name="Sieber C.M."/>
            <person name="Emerson J.B."/>
            <person name="Anantharaman K."/>
            <person name="Thomas B.C."/>
            <person name="Malmstrom R."/>
            <person name="Stieglmeier M."/>
            <person name="Klingl A."/>
            <person name="Woyke T."/>
            <person name="Ryan C.M."/>
            <person name="Banfield J.F."/>
        </authorList>
    </citation>
    <scope>NUCLEOTIDE SEQUENCE [LARGE SCALE GENOMIC DNA]</scope>
    <source>
        <strain evidence="3">CG23_combo_of_CG06-09_8_20_14_all_54_14</strain>
    </source>
</reference>
<organism evidence="3 4">
    <name type="scientific">Candidatus Jorgensenbacteria bacterium CG23_combo_of_CG06-09_8_20_14_all_54_14</name>
    <dbReference type="NCBI Taxonomy" id="1974595"/>
    <lineage>
        <taxon>Bacteria</taxon>
        <taxon>Candidatus Joergenseniibacteriota</taxon>
    </lineage>
</organism>
<evidence type="ECO:0000313" key="3">
    <source>
        <dbReference type="EMBL" id="PIP29912.1"/>
    </source>
</evidence>
<accession>A0A2G9Z9R3</accession>
<sequence>MASLFSKQGMLRAHLREIQRAPERKRKFLFTVASAATMVVVVTLWVIYLNLTIPASEENQKPATAKGEELGAGDTFGETLGRGFSAISGDMAEEWKRAKATADESFRTLRETLERKNQFTFEASTSTPTSTPPESFDYKLKTEGSTAEGLAPSDAEGLMPVPPTPLPKAPAK</sequence>
<keyword evidence="2" id="KW-0812">Transmembrane</keyword>
<feature type="region of interest" description="Disordered" evidence="1">
    <location>
        <begin position="59"/>
        <end position="78"/>
    </location>
</feature>
<evidence type="ECO:0000256" key="2">
    <source>
        <dbReference type="SAM" id="Phobius"/>
    </source>
</evidence>
<name>A0A2G9Z9R3_9BACT</name>